<keyword evidence="1" id="KW-0808">Transferase</keyword>
<proteinExistence type="predicted"/>
<protein>
    <submittedName>
        <fullName evidence="1">Class I SAM-dependent methyltransferase</fullName>
        <ecNumber evidence="1">2.1.1.222</ecNumber>
        <ecNumber evidence="1">2.1.1.64</ecNumber>
    </submittedName>
</protein>
<dbReference type="GO" id="GO:0061542">
    <property type="term" value="F:3-demethylubiquinol 3-O-methyltransferase activity"/>
    <property type="evidence" value="ECO:0007669"/>
    <property type="project" value="UniProtKB-EC"/>
</dbReference>
<sequence length="204" mass="23241">MLSRAATLLRKARRRLWMKYALRGVGGSDNFERLDLAYTVEDPWNMASDLERARFEATNRVIERAFGRVGSVLELGCGEGHQTEWLAKISDEQYGIDVSAQAVERARKRLSAAKFEATDVFGQPWGDARHRFDLVTACEVLYYLSEPEKTIARMRHLGRNGLVTFFAPACGRVGPHLESIPGLQRDWIFHGNTAWLVAWWRDDA</sequence>
<dbReference type="SUPFAM" id="SSF53335">
    <property type="entry name" value="S-adenosyl-L-methionine-dependent methyltransferases"/>
    <property type="match status" value="1"/>
</dbReference>
<evidence type="ECO:0000313" key="2">
    <source>
        <dbReference type="Proteomes" id="UP001597110"/>
    </source>
</evidence>
<dbReference type="CDD" id="cd02440">
    <property type="entry name" value="AdoMet_MTases"/>
    <property type="match status" value="1"/>
</dbReference>
<dbReference type="InterPro" id="IPR008715">
    <property type="entry name" value="SAM-MeTfrase_NodS-like"/>
</dbReference>
<dbReference type="Gene3D" id="3.40.50.150">
    <property type="entry name" value="Vaccinia Virus protein VP39"/>
    <property type="match status" value="1"/>
</dbReference>
<organism evidence="1 2">
    <name type="scientific">Lysobacter brunescens</name>
    <dbReference type="NCBI Taxonomy" id="262323"/>
    <lineage>
        <taxon>Bacteria</taxon>
        <taxon>Pseudomonadati</taxon>
        <taxon>Pseudomonadota</taxon>
        <taxon>Gammaproteobacteria</taxon>
        <taxon>Lysobacterales</taxon>
        <taxon>Lysobacteraceae</taxon>
        <taxon>Lysobacter</taxon>
    </lineage>
</organism>
<dbReference type="GO" id="GO:0102208">
    <property type="term" value="F:2-polyprenyl-6-hydroxyphenol methylase activity"/>
    <property type="evidence" value="ECO:0007669"/>
    <property type="project" value="UniProtKB-EC"/>
</dbReference>
<dbReference type="GO" id="GO:0032259">
    <property type="term" value="P:methylation"/>
    <property type="evidence" value="ECO:0007669"/>
    <property type="project" value="UniProtKB-KW"/>
</dbReference>
<reference evidence="2" key="1">
    <citation type="journal article" date="2019" name="Int. J. Syst. Evol. Microbiol.">
        <title>The Global Catalogue of Microorganisms (GCM) 10K type strain sequencing project: providing services to taxonomists for standard genome sequencing and annotation.</title>
        <authorList>
            <consortium name="The Broad Institute Genomics Platform"/>
            <consortium name="The Broad Institute Genome Sequencing Center for Infectious Disease"/>
            <person name="Wu L."/>
            <person name="Ma J."/>
        </authorList>
    </citation>
    <scope>NUCLEOTIDE SEQUENCE [LARGE SCALE GENOMIC DNA]</scope>
    <source>
        <strain evidence="2">CCUG 55585</strain>
    </source>
</reference>
<dbReference type="Proteomes" id="UP001597110">
    <property type="component" value="Unassembled WGS sequence"/>
</dbReference>
<keyword evidence="1" id="KW-0489">Methyltransferase</keyword>
<gene>
    <name evidence="1" type="ORF">ACFQ0E_07285</name>
</gene>
<dbReference type="Pfam" id="PF05401">
    <property type="entry name" value="NodS"/>
    <property type="match status" value="1"/>
</dbReference>
<accession>A0ABW2YCP4</accession>
<keyword evidence="2" id="KW-1185">Reference proteome</keyword>
<dbReference type="EC" id="2.1.1.64" evidence="1"/>
<dbReference type="RefSeq" id="WP_386823031.1">
    <property type="nucleotide sequence ID" value="NZ_JBHTIF010000001.1"/>
</dbReference>
<dbReference type="EMBL" id="JBHTIF010000001">
    <property type="protein sequence ID" value="MFD0725406.1"/>
    <property type="molecule type" value="Genomic_DNA"/>
</dbReference>
<dbReference type="InterPro" id="IPR029063">
    <property type="entry name" value="SAM-dependent_MTases_sf"/>
</dbReference>
<dbReference type="EC" id="2.1.1.222" evidence="1"/>
<dbReference type="PANTHER" id="PTHR43861">
    <property type="entry name" value="TRANS-ACONITATE 2-METHYLTRANSFERASE-RELATED"/>
    <property type="match status" value="1"/>
</dbReference>
<name>A0ABW2YCP4_9GAMM</name>
<evidence type="ECO:0000313" key="1">
    <source>
        <dbReference type="EMBL" id="MFD0725406.1"/>
    </source>
</evidence>
<comment type="caution">
    <text evidence="1">The sequence shown here is derived from an EMBL/GenBank/DDBJ whole genome shotgun (WGS) entry which is preliminary data.</text>
</comment>